<dbReference type="GO" id="GO:0032955">
    <property type="term" value="P:regulation of division septum assembly"/>
    <property type="evidence" value="ECO:0007669"/>
    <property type="project" value="InterPro"/>
</dbReference>
<evidence type="ECO:0000313" key="5">
    <source>
        <dbReference type="EMBL" id="PZO52394.1"/>
    </source>
</evidence>
<feature type="compositionally biased region" description="Basic and acidic residues" evidence="4">
    <location>
        <begin position="138"/>
        <end position="151"/>
    </location>
</feature>
<reference evidence="5 6" key="2">
    <citation type="submission" date="2018-06" db="EMBL/GenBank/DDBJ databases">
        <title>Metagenomic assembly of (sub)arctic Cyanobacteria and their associated microbiome from non-axenic cultures.</title>
        <authorList>
            <person name="Baurain D."/>
        </authorList>
    </citation>
    <scope>NUCLEOTIDE SEQUENCE [LARGE SCALE GENOMIC DNA]</scope>
    <source>
        <strain evidence="5">ULC027bin1</strain>
    </source>
</reference>
<dbReference type="EMBL" id="QBMP01000148">
    <property type="protein sequence ID" value="PZO52394.1"/>
    <property type="molecule type" value="Genomic_DNA"/>
</dbReference>
<dbReference type="InterPro" id="IPR005527">
    <property type="entry name" value="MinE"/>
</dbReference>
<comment type="similarity">
    <text evidence="1 3">Belongs to the MinE family.</text>
</comment>
<keyword evidence="3 5" id="KW-0132">Cell division</keyword>
<dbReference type="Pfam" id="PF03776">
    <property type="entry name" value="MinE"/>
    <property type="match status" value="1"/>
</dbReference>
<dbReference type="AlphaFoldDB" id="A0A2W4X593"/>
<protein>
    <recommendedName>
        <fullName evidence="3">Cell division topological specificity factor</fullName>
    </recommendedName>
</protein>
<comment type="function">
    <text evidence="2 3">Prevents the cell division inhibition by proteins MinC and MinD at internal division sites while permitting inhibition at polar sites. This ensures cell division at the proper site by restricting the formation of a division septum at the midpoint of the long axis of the cell.</text>
</comment>
<evidence type="ECO:0000256" key="1">
    <source>
        <dbReference type="ARBA" id="ARBA00008168"/>
    </source>
</evidence>
<reference evidence="6" key="1">
    <citation type="submission" date="2018-04" db="EMBL/GenBank/DDBJ databases">
        <authorList>
            <person name="Cornet L."/>
        </authorList>
    </citation>
    <scope>NUCLEOTIDE SEQUENCE [LARGE SCALE GENOMIC DNA]</scope>
</reference>
<gene>
    <name evidence="3" type="primary">minE</name>
    <name evidence="5" type="ORF">DCF15_13780</name>
</gene>
<dbReference type="Gene3D" id="3.30.1070.10">
    <property type="entry name" value="Cell division topological specificity factor MinE"/>
    <property type="match status" value="1"/>
</dbReference>
<evidence type="ECO:0000256" key="3">
    <source>
        <dbReference type="HAMAP-Rule" id="MF_00262"/>
    </source>
</evidence>
<dbReference type="HAMAP" id="MF_00262">
    <property type="entry name" value="MinE"/>
    <property type="match status" value="1"/>
</dbReference>
<feature type="compositionally biased region" description="Basic and acidic residues" evidence="4">
    <location>
        <begin position="163"/>
        <end position="196"/>
    </location>
</feature>
<evidence type="ECO:0000256" key="4">
    <source>
        <dbReference type="SAM" id="MobiDB-lite"/>
    </source>
</evidence>
<comment type="caution">
    <text evidence="5">The sequence shown here is derived from an EMBL/GenBank/DDBJ whole genome shotgun (WGS) entry which is preliminary data.</text>
</comment>
<dbReference type="InterPro" id="IPR036707">
    <property type="entry name" value="MinE_sf"/>
</dbReference>
<feature type="region of interest" description="Disordered" evidence="4">
    <location>
        <begin position="138"/>
        <end position="224"/>
    </location>
</feature>
<sequence length="224" mass="25033">MISDLLERLFGSSEDPHSRDDVKRRLQIVLAHDRLALDPQTMEMMRQEIIAVVSRYVEVDFDSLEFSLATNQRVTALTANLPIKRIRPLGRGPDQPIHADDEVKRIELASPTEASALDAKEAEAALRKFEENCRDEPELIHSPLDIDRSDLPDLIDGAGDALHPPEEIEASEKESNLLDQAERIHSDEPPFRKDGSDSDALNVPDMSIPDATAKATSRPKRNSK</sequence>
<accession>A0A2W4X593</accession>
<evidence type="ECO:0000313" key="6">
    <source>
        <dbReference type="Proteomes" id="UP000249794"/>
    </source>
</evidence>
<name>A0A2W4X593_9CYAN</name>
<dbReference type="Proteomes" id="UP000249794">
    <property type="component" value="Unassembled WGS sequence"/>
</dbReference>
<keyword evidence="3" id="KW-0131">Cell cycle</keyword>
<organism evidence="5 6">
    <name type="scientific">Phormidesmis priestleyi</name>
    <dbReference type="NCBI Taxonomy" id="268141"/>
    <lineage>
        <taxon>Bacteria</taxon>
        <taxon>Bacillati</taxon>
        <taxon>Cyanobacteriota</taxon>
        <taxon>Cyanophyceae</taxon>
        <taxon>Leptolyngbyales</taxon>
        <taxon>Leptolyngbyaceae</taxon>
        <taxon>Phormidesmis</taxon>
    </lineage>
</organism>
<dbReference type="GO" id="GO:0051301">
    <property type="term" value="P:cell division"/>
    <property type="evidence" value="ECO:0007669"/>
    <property type="project" value="UniProtKB-KW"/>
</dbReference>
<dbReference type="NCBIfam" id="TIGR01215">
    <property type="entry name" value="minE"/>
    <property type="match status" value="1"/>
</dbReference>
<evidence type="ECO:0000256" key="2">
    <source>
        <dbReference type="ARBA" id="ARBA00025265"/>
    </source>
</evidence>
<dbReference type="SUPFAM" id="SSF55229">
    <property type="entry name" value="Cell division protein MinE topological specificity domain"/>
    <property type="match status" value="1"/>
</dbReference>
<proteinExistence type="inferred from homology"/>